<comment type="caution">
    <text evidence="2">The sequence shown here is derived from an EMBL/GenBank/DDBJ whole genome shotgun (WGS) entry which is preliminary data.</text>
</comment>
<dbReference type="SUPFAM" id="SSF47781">
    <property type="entry name" value="RuvA domain 2-like"/>
    <property type="match status" value="1"/>
</dbReference>
<reference evidence="3" key="1">
    <citation type="journal article" date="2019" name="Int. J. Syst. Evol. Microbiol.">
        <title>The Global Catalogue of Microorganisms (GCM) 10K type strain sequencing project: providing services to taxonomists for standard genome sequencing and annotation.</title>
        <authorList>
            <consortium name="The Broad Institute Genomics Platform"/>
            <consortium name="The Broad Institute Genome Sequencing Center for Infectious Disease"/>
            <person name="Wu L."/>
            <person name="Ma J."/>
        </authorList>
    </citation>
    <scope>NUCLEOTIDE SEQUENCE [LARGE SCALE GENOMIC DNA]</scope>
    <source>
        <strain evidence="3">CCUG 54939</strain>
    </source>
</reference>
<evidence type="ECO:0000313" key="2">
    <source>
        <dbReference type="EMBL" id="MFC3914540.1"/>
    </source>
</evidence>
<evidence type="ECO:0000256" key="1">
    <source>
        <dbReference type="SAM" id="SignalP"/>
    </source>
</evidence>
<name>A0ABV8CR71_9GAMM</name>
<dbReference type="NCBIfam" id="TIGR00426">
    <property type="entry name" value="competence protein ComEA helix-hairpin-helix repeat region"/>
    <property type="match status" value="1"/>
</dbReference>
<dbReference type="EMBL" id="JBHSAF010000014">
    <property type="protein sequence ID" value="MFC3914540.1"/>
    <property type="molecule type" value="Genomic_DNA"/>
</dbReference>
<dbReference type="Pfam" id="PF12836">
    <property type="entry name" value="HHH_3"/>
    <property type="match status" value="1"/>
</dbReference>
<feature type="chain" id="PRO_5046359343" evidence="1">
    <location>
        <begin position="25"/>
        <end position="109"/>
    </location>
</feature>
<accession>A0ABV8CR71</accession>
<feature type="signal peptide" evidence="1">
    <location>
        <begin position="1"/>
        <end position="24"/>
    </location>
</feature>
<proteinExistence type="predicted"/>
<dbReference type="InterPro" id="IPR010994">
    <property type="entry name" value="RuvA_2-like"/>
</dbReference>
<organism evidence="2 3">
    <name type="scientific">Pseudaeromonas sharmana</name>
    <dbReference type="NCBI Taxonomy" id="328412"/>
    <lineage>
        <taxon>Bacteria</taxon>
        <taxon>Pseudomonadati</taxon>
        <taxon>Pseudomonadota</taxon>
        <taxon>Gammaproteobacteria</taxon>
        <taxon>Aeromonadales</taxon>
        <taxon>Aeromonadaceae</taxon>
        <taxon>Pseudaeromonas</taxon>
    </lineage>
</organism>
<sequence>MKLKQIAFALLLASQPFFGNMVLAADDPVVAPATSPATAISEVSGNKVNINTATAEQFMTLKGIGKKKAEAIITWRTEHGGFTSLEQLAEVNGISDRFVTEHQTELSLN</sequence>
<dbReference type="InterPro" id="IPR004509">
    <property type="entry name" value="Competence_ComEA_HhH"/>
</dbReference>
<dbReference type="PANTHER" id="PTHR21180:SF32">
    <property type="entry name" value="ENDONUCLEASE_EXONUCLEASE_PHOSPHATASE FAMILY DOMAIN-CONTAINING PROTEIN 1"/>
    <property type="match status" value="1"/>
</dbReference>
<dbReference type="InterPro" id="IPR051675">
    <property type="entry name" value="Endo/Exo/Phosphatase_dom_1"/>
</dbReference>
<dbReference type="RefSeq" id="WP_377153515.1">
    <property type="nucleotide sequence ID" value="NZ_JBHSAF010000014.1"/>
</dbReference>
<evidence type="ECO:0000313" key="3">
    <source>
        <dbReference type="Proteomes" id="UP001595692"/>
    </source>
</evidence>
<dbReference type="GO" id="GO:0003677">
    <property type="term" value="F:DNA binding"/>
    <property type="evidence" value="ECO:0007669"/>
    <property type="project" value="UniProtKB-KW"/>
</dbReference>
<dbReference type="Proteomes" id="UP001595692">
    <property type="component" value="Unassembled WGS sequence"/>
</dbReference>
<keyword evidence="2" id="KW-0238">DNA-binding</keyword>
<keyword evidence="3" id="KW-1185">Reference proteome</keyword>
<dbReference type="PANTHER" id="PTHR21180">
    <property type="entry name" value="ENDONUCLEASE/EXONUCLEASE/PHOSPHATASE FAMILY DOMAIN-CONTAINING PROTEIN 1"/>
    <property type="match status" value="1"/>
</dbReference>
<keyword evidence="1" id="KW-0732">Signal</keyword>
<gene>
    <name evidence="2" type="ORF">ACFOSS_13870</name>
</gene>
<protein>
    <submittedName>
        <fullName evidence="2">ComEA family DNA-binding protein</fullName>
    </submittedName>
</protein>
<dbReference type="Gene3D" id="1.10.150.280">
    <property type="entry name" value="AF1531-like domain"/>
    <property type="match status" value="1"/>
</dbReference>